<dbReference type="Proteomes" id="UP000218244">
    <property type="component" value="Chromosome"/>
</dbReference>
<dbReference type="RefSeq" id="WP_167382078.1">
    <property type="nucleotide sequence ID" value="NZ_AP017369.1"/>
</dbReference>
<dbReference type="NCBIfam" id="NF038186">
    <property type="entry name" value="YPDG_rpt"/>
    <property type="match status" value="1"/>
</dbReference>
<feature type="domain" description="Long Rib" evidence="2">
    <location>
        <begin position="38"/>
        <end position="149"/>
    </location>
</feature>
<dbReference type="KEGG" id="csur:N24_1894"/>
<keyword evidence="4" id="KW-1185">Reference proteome</keyword>
<sequence>MLVRSRTLVTVALSCSLLFGATVNGTGAANAQDNVSMAAQYEPQYEPLETRLGTPWDTTGLSNTAFQFVENSAELPEGTQFVLDGDTFTNVIDDGLLASRVDSRTGMIRHTLAGSEVIYFIPGKMTRSYIDRVTVKAIYPDGSSDIVTPHSVITVADDIYYSIQSEEIPRVRKGQTIKIPLRVMDGTGAIGGVPQGSKVVRDRYGSIDNAELMGAIVVIDEKTGELTFTASEDRTGQLWFAVELIYPDGTYATASYSIEVTDQPEPVDVIRPAGSSLSS</sequence>
<evidence type="ECO:0000313" key="4">
    <source>
        <dbReference type="Proteomes" id="UP000218244"/>
    </source>
</evidence>
<dbReference type="Pfam" id="PF18957">
    <property type="entry name" value="RibLong"/>
    <property type="match status" value="1"/>
</dbReference>
<feature type="signal peptide" evidence="1">
    <location>
        <begin position="1"/>
        <end position="31"/>
    </location>
</feature>
<dbReference type="AlphaFoldDB" id="A0A160PR94"/>
<name>A0A160PR94_9CORY</name>
<organism evidence="3 4">
    <name type="scientific">Corynebacterium suranareeae</name>
    <dbReference type="NCBI Taxonomy" id="2506452"/>
    <lineage>
        <taxon>Bacteria</taxon>
        <taxon>Bacillati</taxon>
        <taxon>Actinomycetota</taxon>
        <taxon>Actinomycetes</taxon>
        <taxon>Mycobacteriales</taxon>
        <taxon>Corynebacteriaceae</taxon>
        <taxon>Corynebacterium</taxon>
    </lineage>
</organism>
<dbReference type="InterPro" id="IPR044055">
    <property type="entry name" value="RibLong"/>
</dbReference>
<feature type="chain" id="PRO_5039442751" description="Long Rib domain-containing protein" evidence="1">
    <location>
        <begin position="32"/>
        <end position="279"/>
    </location>
</feature>
<keyword evidence="1" id="KW-0732">Signal</keyword>
<evidence type="ECO:0000259" key="2">
    <source>
        <dbReference type="Pfam" id="PF18957"/>
    </source>
</evidence>
<evidence type="ECO:0000313" key="3">
    <source>
        <dbReference type="EMBL" id="BAU96156.1"/>
    </source>
</evidence>
<accession>A0A160PR94</accession>
<evidence type="ECO:0000256" key="1">
    <source>
        <dbReference type="SAM" id="SignalP"/>
    </source>
</evidence>
<reference evidence="3 4" key="1">
    <citation type="submission" date="2016-02" db="EMBL/GenBank/DDBJ databases">
        <title>Corynebacterium glutamicum N24 whole genome sequencing project.</title>
        <authorList>
            <person name="Matsutani M."/>
            <person name="Nangtapong N."/>
            <person name="Yakushi T."/>
            <person name="Matsushita K."/>
        </authorList>
    </citation>
    <scope>NUCLEOTIDE SEQUENCE [LARGE SCALE GENOMIC DNA]</scope>
    <source>
        <strain evidence="3 4">N24</strain>
    </source>
</reference>
<protein>
    <recommendedName>
        <fullName evidence="2">Long Rib domain-containing protein</fullName>
    </recommendedName>
</protein>
<proteinExistence type="predicted"/>
<dbReference type="EMBL" id="AP017369">
    <property type="protein sequence ID" value="BAU96156.1"/>
    <property type="molecule type" value="Genomic_DNA"/>
</dbReference>
<gene>
    <name evidence="3" type="ORF">N24_1894</name>
</gene>